<accession>A0AAJ5X007</accession>
<dbReference type="Gene3D" id="3.40.50.2000">
    <property type="entry name" value="Glycogen Phosphorylase B"/>
    <property type="match status" value="2"/>
</dbReference>
<dbReference type="AlphaFoldDB" id="A0AAJ5X007"/>
<protein>
    <submittedName>
        <fullName evidence="1">Glycosyltransferase family 4 protein</fullName>
    </submittedName>
</protein>
<dbReference type="Proteomes" id="UP001213664">
    <property type="component" value="Chromosome"/>
</dbReference>
<dbReference type="CDD" id="cd03801">
    <property type="entry name" value="GT4_PimA-like"/>
    <property type="match status" value="1"/>
</dbReference>
<sequence>MKIAIVLAPGSRFSQSRPNSMETVVRTLAEVSRYRSSIRIFCPEGADDHGDFDVQTVTEGRNVRIEALTRCISDYAPDLIEVHQKVVDATRLARRFPHATHLLYRHHALKSPKTLLDRWRYQVRYGIQDGLVFVSQSERDRFVAQHPRLADKSFGIPNPIQAGPWLASPLDREQVIAFAGRAMPEKGLDILCAALPAVLDRHPHWRAVLMLNDWDDHCEWAAPHVAPLLRYGDRVTILHSAPLGQVREIMKTVAIAVTPSVWAEPLGLTALEAHAAGAALISSGRGGLREASGPHALYVDEVTPASLIDAMETLIADPVRRTTMAVDAQRHVLSTHAPDRRSRELDALRLKLLSKRTTARVPA</sequence>
<name>A0AAJ5X007_9CAUL</name>
<reference evidence="1" key="1">
    <citation type="submission" date="2023-03" db="EMBL/GenBank/DDBJ databases">
        <title>Andean soil-derived lignocellulolytic bacterial consortium as a source of novel taxa and putative plastic-active enzymes.</title>
        <authorList>
            <person name="Diaz-Garcia L."/>
            <person name="Chuvochina M."/>
            <person name="Feuerriegel G."/>
            <person name="Bunk B."/>
            <person name="Sproer C."/>
            <person name="Streit W.R."/>
            <person name="Rodriguez L.M."/>
            <person name="Overmann J."/>
            <person name="Jimenez D.J."/>
        </authorList>
    </citation>
    <scope>NUCLEOTIDE SEQUENCE</scope>
    <source>
        <strain evidence="1">MAG 833</strain>
    </source>
</reference>
<organism evidence="1 2">
    <name type="scientific">Candidatus Brevundimonas colombiensis</name>
    <dbReference type="NCBI Taxonomy" id="3121376"/>
    <lineage>
        <taxon>Bacteria</taxon>
        <taxon>Pseudomonadati</taxon>
        <taxon>Pseudomonadota</taxon>
        <taxon>Alphaproteobacteria</taxon>
        <taxon>Caulobacterales</taxon>
        <taxon>Caulobacteraceae</taxon>
        <taxon>Brevundimonas</taxon>
    </lineage>
</organism>
<evidence type="ECO:0000313" key="1">
    <source>
        <dbReference type="EMBL" id="WEK38578.1"/>
    </source>
</evidence>
<dbReference type="SUPFAM" id="SSF53756">
    <property type="entry name" value="UDP-Glycosyltransferase/glycogen phosphorylase"/>
    <property type="match status" value="1"/>
</dbReference>
<dbReference type="EMBL" id="CP119326">
    <property type="protein sequence ID" value="WEK38578.1"/>
    <property type="molecule type" value="Genomic_DNA"/>
</dbReference>
<dbReference type="Pfam" id="PF13692">
    <property type="entry name" value="Glyco_trans_1_4"/>
    <property type="match status" value="1"/>
</dbReference>
<gene>
    <name evidence="1" type="ORF">P0Y50_08425</name>
</gene>
<dbReference type="PANTHER" id="PTHR12526">
    <property type="entry name" value="GLYCOSYLTRANSFERASE"/>
    <property type="match status" value="1"/>
</dbReference>
<proteinExistence type="predicted"/>
<evidence type="ECO:0000313" key="2">
    <source>
        <dbReference type="Proteomes" id="UP001213664"/>
    </source>
</evidence>